<dbReference type="PANTHER" id="PTHR12526:SF630">
    <property type="entry name" value="GLYCOSYLTRANSFERASE"/>
    <property type="match status" value="1"/>
</dbReference>
<proteinExistence type="predicted"/>
<dbReference type="GO" id="GO:0016757">
    <property type="term" value="F:glycosyltransferase activity"/>
    <property type="evidence" value="ECO:0007669"/>
    <property type="project" value="InterPro"/>
</dbReference>
<evidence type="ECO:0000313" key="4">
    <source>
        <dbReference type="Proteomes" id="UP000294325"/>
    </source>
</evidence>
<protein>
    <submittedName>
        <fullName evidence="3">Glycosyltransferase</fullName>
    </submittedName>
</protein>
<organism evidence="3 4">
    <name type="scientific">Nitrosococcus wardiae</name>
    <dbReference type="NCBI Taxonomy" id="1814290"/>
    <lineage>
        <taxon>Bacteria</taxon>
        <taxon>Pseudomonadati</taxon>
        <taxon>Pseudomonadota</taxon>
        <taxon>Gammaproteobacteria</taxon>
        <taxon>Chromatiales</taxon>
        <taxon>Chromatiaceae</taxon>
        <taxon>Nitrosococcus</taxon>
    </lineage>
</organism>
<dbReference type="CDD" id="cd03811">
    <property type="entry name" value="GT4_GT28_WabH-like"/>
    <property type="match status" value="1"/>
</dbReference>
<dbReference type="Pfam" id="PF13439">
    <property type="entry name" value="Glyco_transf_4"/>
    <property type="match status" value="1"/>
</dbReference>
<feature type="domain" description="Glycosyl transferase family 1" evidence="1">
    <location>
        <begin position="207"/>
        <end position="359"/>
    </location>
</feature>
<sequence>MVIGTLTELASEHKPVKPRLALFLPDLNGGGAERVMLTLAQGFLERGIQVDLVLAHAVGPLLDLVTQGVSLYSLSDGSRFSSRIGLALSALWGLTRYLRREQPTTLMSTLTGANIIAVLAKILARSPTRLVLREANTALNHRSFLTQFAVRILYPCADAIVAVSQGVQKDLIDRIGISPDKITHIPNPVDIATITRQAEEEINHPWFYKGQSPVIISLGRLTRQKDFTTLIYAFARLRQTRAARLMILGEGEERSKLEALVSRLDLVTDVTLPGFKVNPYPYLQQAALFVLSSRWEGMPSVILEALAFGVPVVATDCHSGPREILEEGRFGNLVPVGHTQALFRAISDALDHATKATVLQTRAEYFSPASTALRYLAVMLPSQAGAKP</sequence>
<dbReference type="OrthoDB" id="9792269at2"/>
<dbReference type="KEGG" id="nwr:E3U44_01130"/>
<dbReference type="Pfam" id="PF00534">
    <property type="entry name" value="Glycos_transf_1"/>
    <property type="match status" value="1"/>
</dbReference>
<evidence type="ECO:0000259" key="1">
    <source>
        <dbReference type="Pfam" id="PF00534"/>
    </source>
</evidence>
<dbReference type="Proteomes" id="UP000294325">
    <property type="component" value="Chromosome"/>
</dbReference>
<evidence type="ECO:0000313" key="3">
    <source>
        <dbReference type="EMBL" id="QBQ53262.1"/>
    </source>
</evidence>
<gene>
    <name evidence="3" type="ORF">E3U44_01130</name>
</gene>
<dbReference type="SUPFAM" id="SSF53756">
    <property type="entry name" value="UDP-Glycosyltransferase/glycogen phosphorylase"/>
    <property type="match status" value="1"/>
</dbReference>
<dbReference type="AlphaFoldDB" id="A0A4P7BXT9"/>
<keyword evidence="3" id="KW-0808">Transferase</keyword>
<dbReference type="GO" id="GO:1901135">
    <property type="term" value="P:carbohydrate derivative metabolic process"/>
    <property type="evidence" value="ECO:0007669"/>
    <property type="project" value="UniProtKB-ARBA"/>
</dbReference>
<evidence type="ECO:0000259" key="2">
    <source>
        <dbReference type="Pfam" id="PF13439"/>
    </source>
</evidence>
<keyword evidence="4" id="KW-1185">Reference proteome</keyword>
<dbReference type="Gene3D" id="3.40.50.2000">
    <property type="entry name" value="Glycogen Phosphorylase B"/>
    <property type="match status" value="2"/>
</dbReference>
<dbReference type="InterPro" id="IPR028098">
    <property type="entry name" value="Glyco_trans_4-like_N"/>
</dbReference>
<dbReference type="EMBL" id="CP038033">
    <property type="protein sequence ID" value="QBQ53262.1"/>
    <property type="molecule type" value="Genomic_DNA"/>
</dbReference>
<feature type="domain" description="Glycosyltransferase subfamily 4-like N-terminal" evidence="2">
    <location>
        <begin position="30"/>
        <end position="192"/>
    </location>
</feature>
<accession>A0A4P7BXT9</accession>
<name>A0A4P7BXT9_9GAMM</name>
<reference evidence="3 4" key="1">
    <citation type="submission" date="2019-03" db="EMBL/GenBank/DDBJ databases">
        <title>The genome sequence of Nitrosococcus wardiae strain D1FHST reveals the archetypal metabolic capacity of ammonia-oxidizing Gammaproteobacteria.</title>
        <authorList>
            <person name="Wang L."/>
            <person name="Lim C.K."/>
            <person name="Hanson T.E."/>
            <person name="Dang H."/>
            <person name="Klotz M.G."/>
        </authorList>
    </citation>
    <scope>NUCLEOTIDE SEQUENCE [LARGE SCALE GENOMIC DNA]</scope>
    <source>
        <strain evidence="3 4">D1FHS</strain>
    </source>
</reference>
<dbReference type="PANTHER" id="PTHR12526">
    <property type="entry name" value="GLYCOSYLTRANSFERASE"/>
    <property type="match status" value="1"/>
</dbReference>
<dbReference type="InterPro" id="IPR001296">
    <property type="entry name" value="Glyco_trans_1"/>
</dbReference>